<accession>A0A859QIK0</accession>
<dbReference type="InterPro" id="IPR005814">
    <property type="entry name" value="Aminotrans_3"/>
</dbReference>
<comment type="cofactor">
    <cofactor evidence="1">
        <name>pyridoxal 5'-phosphate</name>
        <dbReference type="ChEBI" id="CHEBI:597326"/>
    </cofactor>
</comment>
<evidence type="ECO:0000256" key="1">
    <source>
        <dbReference type="ARBA" id="ARBA00001933"/>
    </source>
</evidence>
<dbReference type="SUPFAM" id="SSF53383">
    <property type="entry name" value="PLP-dependent transferases"/>
    <property type="match status" value="1"/>
</dbReference>
<dbReference type="Gene3D" id="3.90.1150.10">
    <property type="entry name" value="Aspartate Aminotransferase, domain 1"/>
    <property type="match status" value="1"/>
</dbReference>
<dbReference type="InterPro" id="IPR015424">
    <property type="entry name" value="PyrdxlP-dep_Trfase"/>
</dbReference>
<sequence>MLVQATNRLRQPTARSKSRHLFHRAKAVFPDGTTRATVERDPLPIYVERGEGAYLVDVDGNRFLDLNNFTTLIHGHGFAPVSEAVVDLMRSGTCFANPTEHEIALAELLTARIPAIEHVRFVNSGTEAVMFAIKAARAFTGRHAIARIEGAYHGAYDWAEAGQGVAPGKGGWDPGPTATPAYRGTPPSVADEVHLLRFNDVEGLERRLGEISDRIACVLIDPMPSRAGLIHPEPAFIEALSNTARKYGILILADEVLNLRQSYGGASARYGLTPDLITAGKIIGGGFPIGAIGGRAEVMRVFGSDETKPLLPQGGTFSANPVSMVAGRVAMEAMTQDAYDRLEQIGDRLRDGLQACIARHEAAFSVTGAASLFRIHPKRLAPREFRDAYLSASEAALMRTMGRQFLELGILLPRGAAACLSTAMTDSDIDLILNAFDEFLATEAKSGKERPQ</sequence>
<dbReference type="GO" id="GO:0030170">
    <property type="term" value="F:pyridoxal phosphate binding"/>
    <property type="evidence" value="ECO:0007669"/>
    <property type="project" value="InterPro"/>
</dbReference>
<dbReference type="InterPro" id="IPR015421">
    <property type="entry name" value="PyrdxlP-dep_Trfase_major"/>
</dbReference>
<dbReference type="Pfam" id="PF00202">
    <property type="entry name" value="Aminotran_3"/>
    <property type="match status" value="1"/>
</dbReference>
<geneLocation type="plasmid" evidence="5">
    <name>pemeittgr7c</name>
</geneLocation>
<keyword evidence="5" id="KW-1185">Reference proteome</keyword>
<dbReference type="AlphaFoldDB" id="A0A859QIK0"/>
<comment type="similarity">
    <text evidence="3">Belongs to the class-III pyridoxal-phosphate-dependent aminotransferase family.</text>
</comment>
<proteinExistence type="inferred from homology"/>
<keyword evidence="4" id="KW-0032">Aminotransferase</keyword>
<protein>
    <submittedName>
        <fullName evidence="4">Aspartate aminotransferase family protein</fullName>
    </submittedName>
</protein>
<evidence type="ECO:0000256" key="3">
    <source>
        <dbReference type="RuleBase" id="RU003560"/>
    </source>
</evidence>
<dbReference type="PANTHER" id="PTHR43713">
    <property type="entry name" value="GLUTAMATE-1-SEMIALDEHYDE 2,1-AMINOMUTASE"/>
    <property type="match status" value="1"/>
</dbReference>
<dbReference type="GO" id="GO:0008483">
    <property type="term" value="F:transaminase activity"/>
    <property type="evidence" value="ECO:0007669"/>
    <property type="project" value="UniProtKB-KW"/>
</dbReference>
<keyword evidence="4" id="KW-0808">Transferase</keyword>
<reference evidence="4 5" key="1">
    <citation type="submission" date="2019-06" db="EMBL/GenBank/DDBJ databases">
        <title>Complete genome sequence of Ensifer mexicanus ITTG R7 isolated from nodules of Acacia angustissima (Mill.) Kuntze.</title>
        <authorList>
            <person name="Rincon-Rosales R."/>
            <person name="Rogel M.A."/>
            <person name="Guerrero G."/>
            <person name="Rincon-Molina C.I."/>
            <person name="Lopez-Lopez A."/>
            <person name="Martinez-Romero E."/>
        </authorList>
    </citation>
    <scope>NUCLEOTIDE SEQUENCE [LARGE SCALE GENOMIC DNA]</scope>
    <source>
        <strain evidence="4 5">ITTG R7</strain>
        <plasmid evidence="5">pemeittgr7c</plasmid>
    </source>
</reference>
<dbReference type="CDD" id="cd00610">
    <property type="entry name" value="OAT_like"/>
    <property type="match status" value="1"/>
</dbReference>
<dbReference type="Gene3D" id="3.40.640.10">
    <property type="entry name" value="Type I PLP-dependent aspartate aminotransferase-like (Major domain)"/>
    <property type="match status" value="1"/>
</dbReference>
<dbReference type="EMBL" id="CP041241">
    <property type="protein sequence ID" value="QLL65622.1"/>
    <property type="molecule type" value="Genomic_DNA"/>
</dbReference>
<evidence type="ECO:0000313" key="4">
    <source>
        <dbReference type="EMBL" id="QLL65622.1"/>
    </source>
</evidence>
<organism evidence="4 5">
    <name type="scientific">Sinorhizobium mexicanum</name>
    <dbReference type="NCBI Taxonomy" id="375549"/>
    <lineage>
        <taxon>Bacteria</taxon>
        <taxon>Pseudomonadati</taxon>
        <taxon>Pseudomonadota</taxon>
        <taxon>Alphaproteobacteria</taxon>
        <taxon>Hyphomicrobiales</taxon>
        <taxon>Rhizobiaceae</taxon>
        <taxon>Sinorhizobium/Ensifer group</taxon>
        <taxon>Sinorhizobium</taxon>
    </lineage>
</organism>
<name>A0A859QIK0_9HYPH</name>
<keyword evidence="2 3" id="KW-0663">Pyridoxal phosphate</keyword>
<gene>
    <name evidence="4" type="ORF">FKV68_30415</name>
</gene>
<dbReference type="Proteomes" id="UP000510721">
    <property type="component" value="Plasmid pEmeITTGR7c"/>
</dbReference>
<dbReference type="PANTHER" id="PTHR43713:SF3">
    <property type="entry name" value="GLUTAMATE-1-SEMIALDEHYDE 2,1-AMINOMUTASE 1, CHLOROPLASTIC-RELATED"/>
    <property type="match status" value="1"/>
</dbReference>
<dbReference type="KEGG" id="emx:FKV68_30415"/>
<evidence type="ECO:0000313" key="5">
    <source>
        <dbReference type="Proteomes" id="UP000510721"/>
    </source>
</evidence>
<dbReference type="RefSeq" id="WP_180942524.1">
    <property type="nucleotide sequence ID" value="NZ_CP041241.1"/>
</dbReference>
<dbReference type="InterPro" id="IPR015422">
    <property type="entry name" value="PyrdxlP-dep_Trfase_small"/>
</dbReference>
<evidence type="ECO:0000256" key="2">
    <source>
        <dbReference type="ARBA" id="ARBA00022898"/>
    </source>
</evidence>
<keyword evidence="4" id="KW-0614">Plasmid</keyword>